<protein>
    <submittedName>
        <fullName evidence="2">Uncharacterized protein</fullName>
    </submittedName>
</protein>
<accession>A0A6H0XN98</accession>
<dbReference type="AlphaFoldDB" id="A0A6H0XN98"/>
<feature type="compositionally biased region" description="Basic residues" evidence="1">
    <location>
        <begin position="343"/>
        <end position="357"/>
    </location>
</feature>
<keyword evidence="3" id="KW-1185">Reference proteome</keyword>
<proteinExistence type="predicted"/>
<evidence type="ECO:0000313" key="3">
    <source>
        <dbReference type="Proteomes" id="UP000503462"/>
    </source>
</evidence>
<feature type="region of interest" description="Disordered" evidence="1">
    <location>
        <begin position="84"/>
        <end position="116"/>
    </location>
</feature>
<evidence type="ECO:0000313" key="2">
    <source>
        <dbReference type="EMBL" id="QIW96098.1"/>
    </source>
</evidence>
<feature type="region of interest" description="Disordered" evidence="1">
    <location>
        <begin position="301"/>
        <end position="357"/>
    </location>
</feature>
<dbReference type="OrthoDB" id="3933088at2759"/>
<sequence>MGDADYGGEEYGDYFFEDDWLYIEDEVAFADELAETQIPSPGYAGTNAELMLEWYEYDTFEYFGELEYGSDSYWDKTLAKENLKQERNHEGNQSPRKRKRASTTPRADKRRRTDGNVEAAAELDWQGVVFRSFECHPKSTPIITHDTVAFALFPDWRERFPVDEDEIWHSAMPEDMKRAAQLNGPASKDAIGEEADDEGEYRASQTTQRHEKHKLAQERVGAQDMLSSLDPEALRTILRSKLGDAGLDEEAFMSVINDMLAGGGAADDAIAQLASTLLDQQDDDNADAAAAAGWLQDRGVNMTESVNEAEPSEHRVDSVATQGTQNLEPDETGRPSRPQRSASKNHKRAERTRKHRE</sequence>
<reference evidence="2 3" key="1">
    <citation type="journal article" date="2016" name="Sci. Rep.">
        <title>Peltaster fructicola genome reveals evolution from an invasive phytopathogen to an ectophytic parasite.</title>
        <authorList>
            <person name="Xu C."/>
            <person name="Chen H."/>
            <person name="Gleason M.L."/>
            <person name="Xu J.R."/>
            <person name="Liu H."/>
            <person name="Zhang R."/>
            <person name="Sun G."/>
        </authorList>
    </citation>
    <scope>NUCLEOTIDE SEQUENCE [LARGE SCALE GENOMIC DNA]</scope>
    <source>
        <strain evidence="2 3">LNHT1506</strain>
    </source>
</reference>
<dbReference type="Proteomes" id="UP000503462">
    <property type="component" value="Chromosome 1"/>
</dbReference>
<feature type="region of interest" description="Disordered" evidence="1">
    <location>
        <begin position="181"/>
        <end position="215"/>
    </location>
</feature>
<name>A0A6H0XN98_9PEZI</name>
<gene>
    <name evidence="2" type="ORF">AMS68_001616</name>
</gene>
<evidence type="ECO:0000256" key="1">
    <source>
        <dbReference type="SAM" id="MobiDB-lite"/>
    </source>
</evidence>
<organism evidence="2 3">
    <name type="scientific">Peltaster fructicola</name>
    <dbReference type="NCBI Taxonomy" id="286661"/>
    <lineage>
        <taxon>Eukaryota</taxon>
        <taxon>Fungi</taxon>
        <taxon>Dikarya</taxon>
        <taxon>Ascomycota</taxon>
        <taxon>Pezizomycotina</taxon>
        <taxon>Dothideomycetes</taxon>
        <taxon>Dothideomycetes incertae sedis</taxon>
        <taxon>Peltaster</taxon>
    </lineage>
</organism>
<dbReference type="EMBL" id="CP051139">
    <property type="protein sequence ID" value="QIW96098.1"/>
    <property type="molecule type" value="Genomic_DNA"/>
</dbReference>